<comment type="similarity">
    <text evidence="1">Belongs to the peptidase C25 family.</text>
</comment>
<sequence>MKTKLFSTLFLLFAFITTSCQKNEQEEPILTIVEKNLEFPKMASEKTITITTNRSDWTAISNVDWIELTQSENTLTVKVLANPLTKERKGEIMVVAGIGRKILVTQKASDISIVSIPDKLDIDQWGGKYQFDIVANVQDWVISTDVDWVKITPKNHKNEVLVEVSENKSREARKARLLLSGADKKAPKEIFIEQSGAMHYILPLLDLNATEADVKAFELGRKSNIKIDMGYISGGSITWETASPIFPIVQYGFYQKSLDYIYMDVSNNDIYNDPEFLKMLESNNFVKVSDSEYEKEANKGDKVYIINAKFMQGDSGKIIFSIVPKQPAPLPTFDKLPYGLTDFNNATLDDVKKYEKEHNGTMNDGLCVINDPKMSENYYFFDVKNMPDTKGRAYFLYKRNGKLSETAQYFTKQSLVFYEAEGFTLVTAEFKALCKKEGFFYVGYSGGWHQFRNNEKKLGIAIRWVTLQDLGPVIDLHLFSTVAPSSKKYEEKQYTTHRYR</sequence>
<reference evidence="7 8" key="1">
    <citation type="submission" date="2018-06" db="EMBL/GenBank/DDBJ databases">
        <authorList>
            <consortium name="Pathogen Informatics"/>
            <person name="Doyle S."/>
        </authorList>
    </citation>
    <scope>NUCLEOTIDE SEQUENCE [LARGE SCALE GENOMIC DNA]</scope>
    <source>
        <strain evidence="7 8">NCTC13100</strain>
    </source>
</reference>
<dbReference type="CDD" id="cd14948">
    <property type="entry name" value="BACON"/>
    <property type="match status" value="2"/>
</dbReference>
<dbReference type="GO" id="GO:0008234">
    <property type="term" value="F:cysteine-type peptidase activity"/>
    <property type="evidence" value="ECO:0007669"/>
    <property type="project" value="UniProtKB-KW"/>
</dbReference>
<feature type="signal peptide" evidence="5">
    <location>
        <begin position="1"/>
        <end position="22"/>
    </location>
</feature>
<evidence type="ECO:0000256" key="4">
    <source>
        <dbReference type="ARBA" id="ARBA00023026"/>
    </source>
</evidence>
<organism evidence="7 8">
    <name type="scientific">Porphyromonas macacae</name>
    <dbReference type="NCBI Taxonomy" id="28115"/>
    <lineage>
        <taxon>Bacteria</taxon>
        <taxon>Pseudomonadati</taxon>
        <taxon>Bacteroidota</taxon>
        <taxon>Bacteroidia</taxon>
        <taxon>Bacteroidales</taxon>
        <taxon>Porphyromonadaceae</taxon>
        <taxon>Porphyromonas</taxon>
    </lineage>
</organism>
<dbReference type="InterPro" id="IPR024361">
    <property type="entry name" value="BACON"/>
</dbReference>
<dbReference type="Proteomes" id="UP000254263">
    <property type="component" value="Unassembled WGS sequence"/>
</dbReference>
<dbReference type="Gene3D" id="2.60.40.10">
    <property type="entry name" value="Immunoglobulins"/>
    <property type="match status" value="2"/>
</dbReference>
<keyword evidence="5" id="KW-0732">Signal</keyword>
<keyword evidence="4" id="KW-0843">Virulence</keyword>
<feature type="domain" description="BACON" evidence="6">
    <location>
        <begin position="56"/>
        <end position="107"/>
    </location>
</feature>
<evidence type="ECO:0000259" key="6">
    <source>
        <dbReference type="Pfam" id="PF13004"/>
    </source>
</evidence>
<feature type="domain" description="BACON" evidence="6">
    <location>
        <begin position="139"/>
        <end position="194"/>
    </location>
</feature>
<keyword evidence="3" id="KW-0378">Hydrolase</keyword>
<evidence type="ECO:0000313" key="8">
    <source>
        <dbReference type="Proteomes" id="UP000254263"/>
    </source>
</evidence>
<evidence type="ECO:0000256" key="5">
    <source>
        <dbReference type="SAM" id="SignalP"/>
    </source>
</evidence>
<evidence type="ECO:0000256" key="1">
    <source>
        <dbReference type="ARBA" id="ARBA00006067"/>
    </source>
</evidence>
<gene>
    <name evidence="7" type="ORF">NCTC13100_00019</name>
</gene>
<name>A0A379DES6_9PORP</name>
<evidence type="ECO:0000313" key="7">
    <source>
        <dbReference type="EMBL" id="SUB76908.1"/>
    </source>
</evidence>
<keyword evidence="2" id="KW-0645">Protease</keyword>
<feature type="chain" id="PRO_5016623782" evidence="5">
    <location>
        <begin position="23"/>
        <end position="500"/>
    </location>
</feature>
<dbReference type="EMBL" id="UGTI01000001">
    <property type="protein sequence ID" value="SUB76908.1"/>
    <property type="molecule type" value="Genomic_DNA"/>
</dbReference>
<keyword evidence="3" id="KW-0788">Thiol protease</keyword>
<proteinExistence type="inferred from homology"/>
<dbReference type="PROSITE" id="PS51257">
    <property type="entry name" value="PROKAR_LIPOPROTEIN"/>
    <property type="match status" value="1"/>
</dbReference>
<evidence type="ECO:0000256" key="2">
    <source>
        <dbReference type="ARBA" id="ARBA00022670"/>
    </source>
</evidence>
<protein>
    <submittedName>
        <fullName evidence="7">Bacteroidetes-Associated Carbohydrate-binding Often N-terminal</fullName>
    </submittedName>
</protein>
<dbReference type="InterPro" id="IPR013783">
    <property type="entry name" value="Ig-like_fold"/>
</dbReference>
<evidence type="ECO:0000256" key="3">
    <source>
        <dbReference type="ARBA" id="ARBA00022807"/>
    </source>
</evidence>
<accession>A0A379DES6</accession>
<dbReference type="RefSeq" id="WP_018359832.1">
    <property type="nucleotide sequence ID" value="NZ_UGTI01000001.1"/>
</dbReference>
<dbReference type="AlphaFoldDB" id="A0A379DES6"/>
<dbReference type="GO" id="GO:0006508">
    <property type="term" value="P:proteolysis"/>
    <property type="evidence" value="ECO:0007669"/>
    <property type="project" value="UniProtKB-KW"/>
</dbReference>
<dbReference type="Pfam" id="PF13004">
    <property type="entry name" value="BACON"/>
    <property type="match status" value="2"/>
</dbReference>